<dbReference type="InterPro" id="IPR036196">
    <property type="entry name" value="Ptyr_pPase_sf"/>
</dbReference>
<evidence type="ECO:0000256" key="1">
    <source>
        <dbReference type="ARBA" id="ARBA00011063"/>
    </source>
</evidence>
<proteinExistence type="inferred from homology"/>
<dbReference type="PRINTS" id="PR00719">
    <property type="entry name" value="LMWPTPASE"/>
</dbReference>
<sequence>MKQHKILFVCLGNICRSPSAEAVFRSYVEERGHADRFHIDSAGLSNYHQGEKADVRMRAHAARRGYDLTSLSRPVEYEDFERFDYIIGMDFANRERLQELAPTEEAAAKIRLMTDFSSSGIHDHVPDPYYGGASGFELVLDILEECTAGLFSYLTEPRDNSSQSACD</sequence>
<dbReference type="SUPFAM" id="SSF52788">
    <property type="entry name" value="Phosphotyrosine protein phosphatases I"/>
    <property type="match status" value="1"/>
</dbReference>
<feature type="active site" description="Nucleophile" evidence="4">
    <location>
        <position position="10"/>
    </location>
</feature>
<dbReference type="GO" id="GO:0004725">
    <property type="term" value="F:protein tyrosine phosphatase activity"/>
    <property type="evidence" value="ECO:0007669"/>
    <property type="project" value="InterPro"/>
</dbReference>
<accession>A0A099WQA1</accession>
<dbReference type="OrthoDB" id="9784339at2"/>
<dbReference type="PANTHER" id="PTHR47439">
    <property type="entry name" value="LOW MOLECULAR WEIGHT PHOSPHOTYROSINE PROTEIN PHOSPHATASE-RELATED"/>
    <property type="match status" value="1"/>
</dbReference>
<dbReference type="SMART" id="SM00226">
    <property type="entry name" value="LMWPc"/>
    <property type="match status" value="1"/>
</dbReference>
<feature type="domain" description="Phosphotyrosine protein phosphatase I" evidence="5">
    <location>
        <begin position="4"/>
        <end position="153"/>
    </location>
</feature>
<dbReference type="Proteomes" id="UP000030130">
    <property type="component" value="Unassembled WGS sequence"/>
</dbReference>
<dbReference type="GeneID" id="57240498"/>
<keyword evidence="2" id="KW-0378">Hydrolase</keyword>
<dbReference type="InterPro" id="IPR023485">
    <property type="entry name" value="Ptyr_pPase"/>
</dbReference>
<evidence type="ECO:0000313" key="9">
    <source>
        <dbReference type="Proteomes" id="UP000030146"/>
    </source>
</evidence>
<evidence type="ECO:0000256" key="4">
    <source>
        <dbReference type="PIRSR" id="PIRSR617867-1"/>
    </source>
</evidence>
<dbReference type="InterPro" id="IPR017867">
    <property type="entry name" value="Tyr_phospatase_low_mol_wt"/>
</dbReference>
<dbReference type="PANTHER" id="PTHR47439:SF1">
    <property type="entry name" value="ACID PHOSPHATASE"/>
    <property type="match status" value="1"/>
</dbReference>
<dbReference type="Proteomes" id="UP000030146">
    <property type="component" value="Unassembled WGS sequence"/>
</dbReference>
<feature type="active site" evidence="4">
    <location>
        <position position="16"/>
    </location>
</feature>
<comment type="caution">
    <text evidence="7">The sequence shown here is derived from an EMBL/GenBank/DDBJ whole genome shotgun (WGS) entry which is preliminary data.</text>
</comment>
<feature type="active site" description="Proton donor" evidence="4">
    <location>
        <position position="127"/>
    </location>
</feature>
<dbReference type="Gene3D" id="3.40.50.2300">
    <property type="match status" value="1"/>
</dbReference>
<dbReference type="CDD" id="cd16343">
    <property type="entry name" value="LMWPTP"/>
    <property type="match status" value="1"/>
</dbReference>
<keyword evidence="3" id="KW-0904">Protein phosphatase</keyword>
<evidence type="ECO:0000313" key="6">
    <source>
        <dbReference type="EMBL" id="KGN86045.1"/>
    </source>
</evidence>
<dbReference type="Pfam" id="PF01451">
    <property type="entry name" value="LMWPc"/>
    <property type="match status" value="1"/>
</dbReference>
<dbReference type="EMBL" id="JRAI01000042">
    <property type="protein sequence ID" value="KGN86045.1"/>
    <property type="molecule type" value="Genomic_DNA"/>
</dbReference>
<dbReference type="RefSeq" id="WP_018965422.1">
    <property type="nucleotide sequence ID" value="NZ_JASBZW010000001.1"/>
</dbReference>
<organism evidence="7 9">
    <name type="scientific">Porphyromonas gulae</name>
    <dbReference type="NCBI Taxonomy" id="111105"/>
    <lineage>
        <taxon>Bacteria</taxon>
        <taxon>Pseudomonadati</taxon>
        <taxon>Bacteroidota</taxon>
        <taxon>Bacteroidia</taxon>
        <taxon>Bacteroidales</taxon>
        <taxon>Porphyromonadaceae</taxon>
        <taxon>Porphyromonas</taxon>
    </lineage>
</organism>
<dbReference type="AlphaFoldDB" id="A0A099WQA1"/>
<dbReference type="EMBL" id="JRAK01000103">
    <property type="protein sequence ID" value="KGN86657.1"/>
    <property type="molecule type" value="Genomic_DNA"/>
</dbReference>
<evidence type="ECO:0000313" key="8">
    <source>
        <dbReference type="Proteomes" id="UP000030130"/>
    </source>
</evidence>
<comment type="similarity">
    <text evidence="1">Belongs to the low molecular weight phosphotyrosine protein phosphatase family.</text>
</comment>
<evidence type="ECO:0000313" key="7">
    <source>
        <dbReference type="EMBL" id="KGN86657.1"/>
    </source>
</evidence>
<dbReference type="eggNOG" id="COG0394">
    <property type="taxonomic scope" value="Bacteria"/>
</dbReference>
<evidence type="ECO:0000256" key="3">
    <source>
        <dbReference type="ARBA" id="ARBA00022912"/>
    </source>
</evidence>
<evidence type="ECO:0000256" key="2">
    <source>
        <dbReference type="ARBA" id="ARBA00022801"/>
    </source>
</evidence>
<reference evidence="6 8" key="1">
    <citation type="submission" date="2014-08" db="EMBL/GenBank/DDBJ databases">
        <title>Porphyromonas gulae strain:COT-052_OH1451 Genome sequencing.</title>
        <authorList>
            <person name="Wallis C."/>
            <person name="Deusch O."/>
            <person name="O'Flynn C."/>
            <person name="Davis I."/>
            <person name="Jospin G."/>
            <person name="Darling A.E."/>
            <person name="Coil D.A."/>
            <person name="Alexiev A."/>
            <person name="Horsfall A."/>
            <person name="Kirkwood N."/>
            <person name="Harris S."/>
            <person name="Eisen J.A."/>
        </authorList>
    </citation>
    <scope>NUCLEOTIDE SEQUENCE [LARGE SCALE GENOMIC DNA]</scope>
    <source>
        <strain evidence="8">COT-052 OH1451</strain>
        <strain evidence="6">COT-052_OH1451</strain>
    </source>
</reference>
<gene>
    <name evidence="6" type="ORF">HR08_04620</name>
    <name evidence="7" type="ORF">HR15_07660</name>
</gene>
<name>A0A099WQA1_9PORP</name>
<dbReference type="InterPro" id="IPR052995">
    <property type="entry name" value="LMW-PTP"/>
</dbReference>
<reference evidence="7 9" key="2">
    <citation type="submission" date="2014-08" db="EMBL/GenBank/DDBJ databases">
        <title>Porphyromonas gulae strain:COT-052_OH3439 Genome sequencing.</title>
        <authorList>
            <person name="Wallis C."/>
            <person name="Deusch O."/>
            <person name="O'Flynn C."/>
            <person name="Davis I."/>
            <person name="Jospin G."/>
            <person name="Darling A.E."/>
            <person name="Coil D.A."/>
            <person name="Alexiev A."/>
            <person name="Horsfall A."/>
            <person name="Kirkwood N."/>
            <person name="Harris S."/>
            <person name="Eisen J.A."/>
        </authorList>
    </citation>
    <scope>NUCLEOTIDE SEQUENCE [LARGE SCALE GENOMIC DNA]</scope>
    <source>
        <strain evidence="9">COT-052 OH3439</strain>
        <strain evidence="7">COT-052_OH3439</strain>
    </source>
</reference>
<dbReference type="PATRIC" id="fig|111105.18.peg.792"/>
<dbReference type="FunFam" id="3.40.50.2300:FF:000113">
    <property type="entry name" value="Low molecular weight protein-tyrosine-phosphatase"/>
    <property type="match status" value="1"/>
</dbReference>
<protein>
    <submittedName>
        <fullName evidence="7">Phosphotyrosine protein phosphatase</fullName>
    </submittedName>
</protein>
<dbReference type="STRING" id="111105.HR09_10605"/>
<keyword evidence="9" id="KW-1185">Reference proteome</keyword>
<evidence type="ECO:0000259" key="5">
    <source>
        <dbReference type="SMART" id="SM00226"/>
    </source>
</evidence>